<gene>
    <name evidence="1" type="ORF">UR34_C0003G0047</name>
</gene>
<organism evidence="1 2">
    <name type="scientific">candidate division WS6 bacterium GW2011_GWC1_33_20</name>
    <dbReference type="NCBI Taxonomy" id="1619089"/>
    <lineage>
        <taxon>Bacteria</taxon>
        <taxon>Candidatus Dojkabacteria</taxon>
    </lineage>
</organism>
<evidence type="ECO:0000313" key="1">
    <source>
        <dbReference type="EMBL" id="KKP44421.1"/>
    </source>
</evidence>
<comment type="caution">
    <text evidence="1">The sequence shown here is derived from an EMBL/GenBank/DDBJ whole genome shotgun (WGS) entry which is preliminary data.</text>
</comment>
<protein>
    <submittedName>
        <fullName evidence="1">Uncharacterized protein</fullName>
    </submittedName>
</protein>
<accession>A0A0F9ZZQ8</accession>
<evidence type="ECO:0000313" key="2">
    <source>
        <dbReference type="Proteomes" id="UP000034302"/>
    </source>
</evidence>
<proteinExistence type="predicted"/>
<dbReference type="AlphaFoldDB" id="A0A0F9ZZQ8"/>
<reference evidence="1 2" key="1">
    <citation type="journal article" date="2015" name="Nature">
        <title>rRNA introns, odd ribosomes, and small enigmatic genomes across a large radiation of phyla.</title>
        <authorList>
            <person name="Brown C.T."/>
            <person name="Hug L.A."/>
            <person name="Thomas B.C."/>
            <person name="Sharon I."/>
            <person name="Castelle C.J."/>
            <person name="Singh A."/>
            <person name="Wilkins M.J."/>
            <person name="Williams K.H."/>
            <person name="Banfield J.F."/>
        </authorList>
    </citation>
    <scope>NUCLEOTIDE SEQUENCE [LARGE SCALE GENOMIC DNA]</scope>
</reference>
<name>A0A0F9ZZQ8_9BACT</name>
<dbReference type="Proteomes" id="UP000034302">
    <property type="component" value="Unassembled WGS sequence"/>
</dbReference>
<dbReference type="EMBL" id="LBOV01000003">
    <property type="protein sequence ID" value="KKP44421.1"/>
    <property type="molecule type" value="Genomic_DNA"/>
</dbReference>
<sequence>MGIEEEDFKLEDILKNFSVIDLSMLGLNQQIDSNGQVIDYKKIEYYMKNILNELPEEIGALFFLNTCVIRETVPPGEIPNVLDFPSLLEYLQENNIH</sequence>